<dbReference type="Proteomes" id="UP000618943">
    <property type="component" value="Unassembled WGS sequence"/>
</dbReference>
<sequence>MVSYTIVDTPTSMDKNIIIALVISDFIFIVVSIVSDILATKDREKGMFKFYNITYLLRSSVNTYCHGGTKRKHLKSWTE</sequence>
<protein>
    <submittedName>
        <fullName evidence="2">Uncharacterized protein</fullName>
    </submittedName>
</protein>
<proteinExistence type="predicted"/>
<evidence type="ECO:0000313" key="2">
    <source>
        <dbReference type="EMBL" id="MBK3496872.1"/>
    </source>
</evidence>
<organism evidence="2 3">
    <name type="scientific">Viridibacillus soli</name>
    <dbReference type="NCBI Taxonomy" id="2798301"/>
    <lineage>
        <taxon>Bacteria</taxon>
        <taxon>Bacillati</taxon>
        <taxon>Bacillota</taxon>
        <taxon>Bacilli</taxon>
        <taxon>Bacillales</taxon>
        <taxon>Caryophanaceae</taxon>
        <taxon>Viridibacillus</taxon>
    </lineage>
</organism>
<name>A0ABS1HCQ4_9BACL</name>
<keyword evidence="3" id="KW-1185">Reference proteome</keyword>
<dbReference type="EMBL" id="JAEOAH010000042">
    <property type="protein sequence ID" value="MBK3496872.1"/>
    <property type="molecule type" value="Genomic_DNA"/>
</dbReference>
<evidence type="ECO:0000256" key="1">
    <source>
        <dbReference type="SAM" id="Phobius"/>
    </source>
</evidence>
<gene>
    <name evidence="2" type="ORF">JFL43_18790</name>
</gene>
<dbReference type="RefSeq" id="WP_200750220.1">
    <property type="nucleotide sequence ID" value="NZ_JAEOAH010000042.1"/>
</dbReference>
<reference evidence="2 3" key="1">
    <citation type="submission" date="2020-12" db="EMBL/GenBank/DDBJ databases">
        <title>YIM B01967 draft genome.</title>
        <authorList>
            <person name="Yan X."/>
        </authorList>
    </citation>
    <scope>NUCLEOTIDE SEQUENCE [LARGE SCALE GENOMIC DNA]</scope>
    <source>
        <strain evidence="2 3">YIM B01967</strain>
    </source>
</reference>
<keyword evidence="1" id="KW-0472">Membrane</keyword>
<feature type="transmembrane region" description="Helical" evidence="1">
    <location>
        <begin position="17"/>
        <end position="39"/>
    </location>
</feature>
<accession>A0ABS1HCQ4</accession>
<keyword evidence="1" id="KW-1133">Transmembrane helix</keyword>
<comment type="caution">
    <text evidence="2">The sequence shown here is derived from an EMBL/GenBank/DDBJ whole genome shotgun (WGS) entry which is preliminary data.</text>
</comment>
<evidence type="ECO:0000313" key="3">
    <source>
        <dbReference type="Proteomes" id="UP000618943"/>
    </source>
</evidence>
<keyword evidence="1" id="KW-0812">Transmembrane</keyword>